<comment type="catalytic activity">
    <reaction evidence="17">
        <text>UDP-alpha-D-glucuronate + H(+) = UDP-alpha-D-xylose + CO2</text>
        <dbReference type="Rhea" id="RHEA:23916"/>
        <dbReference type="ChEBI" id="CHEBI:15378"/>
        <dbReference type="ChEBI" id="CHEBI:16526"/>
        <dbReference type="ChEBI" id="CHEBI:57632"/>
        <dbReference type="ChEBI" id="CHEBI:58052"/>
        <dbReference type="EC" id="4.1.1.35"/>
    </reaction>
    <physiologicalReaction direction="left-to-right" evidence="17">
        <dbReference type="Rhea" id="RHEA:23917"/>
    </physiologicalReaction>
</comment>
<keyword evidence="20" id="KW-1185">Reference proteome</keyword>
<comment type="pathway">
    <text evidence="3">Nucleotide-sugar biosynthesis; UDP-alpha-D-xylose biosynthesis; UDP-alpha-D-xylose from UDP-alpha-D-glucuronate: step 1/1.</text>
</comment>
<dbReference type="GO" id="GO:0033320">
    <property type="term" value="P:UDP-D-xylose biosynthetic process"/>
    <property type="evidence" value="ECO:0007669"/>
    <property type="project" value="UniProtKB-UniPathway"/>
</dbReference>
<evidence type="ECO:0000256" key="9">
    <source>
        <dbReference type="ARBA" id="ARBA00022968"/>
    </source>
</evidence>
<dbReference type="EMBL" id="ML993580">
    <property type="protein sequence ID" value="KAF2173078.1"/>
    <property type="molecule type" value="Genomic_DNA"/>
</dbReference>
<keyword evidence="8" id="KW-0210">Decarboxylase</keyword>
<dbReference type="EC" id="4.1.1.35" evidence="5"/>
<evidence type="ECO:0000256" key="8">
    <source>
        <dbReference type="ARBA" id="ARBA00022793"/>
    </source>
</evidence>
<keyword evidence="13" id="KW-0472">Membrane</keyword>
<dbReference type="UniPathway" id="UPA00796">
    <property type="reaction ID" value="UER00771"/>
</dbReference>
<comment type="similarity">
    <text evidence="4">Belongs to the NAD(P)-dependent epimerase/dehydratase family. UDP-glucuronic acid decarboxylase subfamily.</text>
</comment>
<keyword evidence="14" id="KW-0325">Glycoprotein</keyword>
<dbReference type="Pfam" id="PF16363">
    <property type="entry name" value="GDP_Man_Dehyd"/>
    <property type="match status" value="1"/>
</dbReference>
<evidence type="ECO:0000256" key="17">
    <source>
        <dbReference type="ARBA" id="ARBA00049410"/>
    </source>
</evidence>
<evidence type="ECO:0000256" key="10">
    <source>
        <dbReference type="ARBA" id="ARBA00022989"/>
    </source>
</evidence>
<keyword evidence="11" id="KW-0520">NAD</keyword>
<evidence type="ECO:0000256" key="2">
    <source>
        <dbReference type="ARBA" id="ARBA00004447"/>
    </source>
</evidence>
<dbReference type="InterPro" id="IPR036291">
    <property type="entry name" value="NAD(P)-bd_dom_sf"/>
</dbReference>
<keyword evidence="15" id="KW-0456">Lyase</keyword>
<evidence type="ECO:0000256" key="12">
    <source>
        <dbReference type="ARBA" id="ARBA00023034"/>
    </source>
</evidence>
<comment type="cofactor">
    <cofactor evidence="1">
        <name>NAD(+)</name>
        <dbReference type="ChEBI" id="CHEBI:57540"/>
    </cofactor>
</comment>
<evidence type="ECO:0000256" key="14">
    <source>
        <dbReference type="ARBA" id="ARBA00023180"/>
    </source>
</evidence>
<keyword evidence="7" id="KW-0812">Transmembrane</keyword>
<dbReference type="PANTHER" id="PTHR43078:SF6">
    <property type="entry name" value="UDP-GLUCURONIC ACID DECARBOXYLASE 1"/>
    <property type="match status" value="1"/>
</dbReference>
<evidence type="ECO:0000313" key="19">
    <source>
        <dbReference type="EMBL" id="KAF2173078.1"/>
    </source>
</evidence>
<evidence type="ECO:0000259" key="18">
    <source>
        <dbReference type="Pfam" id="PF16363"/>
    </source>
</evidence>
<dbReference type="FunFam" id="3.40.50.720:FF:000065">
    <property type="entry name" value="UDP-glucuronic acid decarboxylase 1"/>
    <property type="match status" value="1"/>
</dbReference>
<feature type="domain" description="NAD(P)-binding" evidence="18">
    <location>
        <begin position="12"/>
        <end position="311"/>
    </location>
</feature>
<evidence type="ECO:0000256" key="16">
    <source>
        <dbReference type="ARBA" id="ARBA00031585"/>
    </source>
</evidence>
<dbReference type="GO" id="GO:0032580">
    <property type="term" value="C:Golgi cisterna membrane"/>
    <property type="evidence" value="ECO:0007669"/>
    <property type="project" value="UniProtKB-SubCell"/>
</dbReference>
<dbReference type="Proteomes" id="UP000799537">
    <property type="component" value="Unassembled WGS sequence"/>
</dbReference>
<dbReference type="GO" id="GO:0048040">
    <property type="term" value="F:UDP-glucuronate decarboxylase activity"/>
    <property type="evidence" value="ECO:0007669"/>
    <property type="project" value="UniProtKB-EC"/>
</dbReference>
<accession>A0A6A6D3P7</accession>
<keyword evidence="12" id="KW-0333">Golgi apparatus</keyword>
<dbReference type="GO" id="GO:0042732">
    <property type="term" value="P:D-xylose metabolic process"/>
    <property type="evidence" value="ECO:0007669"/>
    <property type="project" value="InterPro"/>
</dbReference>
<gene>
    <name evidence="19" type="ORF">M409DRAFT_17026</name>
</gene>
<dbReference type="SUPFAM" id="SSF51735">
    <property type="entry name" value="NAD(P)-binding Rossmann-fold domains"/>
    <property type="match status" value="1"/>
</dbReference>
<evidence type="ECO:0000256" key="3">
    <source>
        <dbReference type="ARBA" id="ARBA00005100"/>
    </source>
</evidence>
<evidence type="ECO:0000256" key="5">
    <source>
        <dbReference type="ARBA" id="ARBA00012290"/>
    </source>
</evidence>
<dbReference type="InterPro" id="IPR044516">
    <property type="entry name" value="UXS-like"/>
</dbReference>
<comment type="subcellular location">
    <subcellularLocation>
        <location evidence="2">Golgi apparatus</location>
        <location evidence="2">Golgi stack membrane</location>
        <topology evidence="2">Single-pass type II membrane protein</topology>
    </subcellularLocation>
</comment>
<evidence type="ECO:0000256" key="7">
    <source>
        <dbReference type="ARBA" id="ARBA00022692"/>
    </source>
</evidence>
<dbReference type="Gene3D" id="3.40.50.720">
    <property type="entry name" value="NAD(P)-binding Rossmann-like Domain"/>
    <property type="match status" value="1"/>
</dbReference>
<evidence type="ECO:0000256" key="11">
    <source>
        <dbReference type="ARBA" id="ARBA00023027"/>
    </source>
</evidence>
<dbReference type="AlphaFoldDB" id="A0A6A6D3P7"/>
<evidence type="ECO:0000256" key="13">
    <source>
        <dbReference type="ARBA" id="ARBA00023136"/>
    </source>
</evidence>
<evidence type="ECO:0000313" key="20">
    <source>
        <dbReference type="Proteomes" id="UP000799537"/>
    </source>
</evidence>
<dbReference type="OrthoDB" id="331544at2759"/>
<dbReference type="GeneID" id="54557142"/>
<organism evidence="19 20">
    <name type="scientific">Zasmidium cellare ATCC 36951</name>
    <dbReference type="NCBI Taxonomy" id="1080233"/>
    <lineage>
        <taxon>Eukaryota</taxon>
        <taxon>Fungi</taxon>
        <taxon>Dikarya</taxon>
        <taxon>Ascomycota</taxon>
        <taxon>Pezizomycotina</taxon>
        <taxon>Dothideomycetes</taxon>
        <taxon>Dothideomycetidae</taxon>
        <taxon>Mycosphaerellales</taxon>
        <taxon>Mycosphaerellaceae</taxon>
        <taxon>Zasmidium</taxon>
    </lineage>
</organism>
<evidence type="ECO:0000256" key="15">
    <source>
        <dbReference type="ARBA" id="ARBA00023239"/>
    </source>
</evidence>
<dbReference type="PANTHER" id="PTHR43078">
    <property type="entry name" value="UDP-GLUCURONIC ACID DECARBOXYLASE-RELATED"/>
    <property type="match status" value="1"/>
</dbReference>
<dbReference type="RefSeq" id="XP_033673967.1">
    <property type="nucleotide sequence ID" value="XM_033803870.1"/>
</dbReference>
<name>A0A6A6D3P7_ZASCE</name>
<proteinExistence type="inferred from homology"/>
<reference evidence="19" key="1">
    <citation type="journal article" date="2020" name="Stud. Mycol.">
        <title>101 Dothideomycetes genomes: a test case for predicting lifestyles and emergence of pathogens.</title>
        <authorList>
            <person name="Haridas S."/>
            <person name="Albert R."/>
            <person name="Binder M."/>
            <person name="Bloem J."/>
            <person name="Labutti K."/>
            <person name="Salamov A."/>
            <person name="Andreopoulos B."/>
            <person name="Baker S."/>
            <person name="Barry K."/>
            <person name="Bills G."/>
            <person name="Bluhm B."/>
            <person name="Cannon C."/>
            <person name="Castanera R."/>
            <person name="Culley D."/>
            <person name="Daum C."/>
            <person name="Ezra D."/>
            <person name="Gonzalez J."/>
            <person name="Henrissat B."/>
            <person name="Kuo A."/>
            <person name="Liang C."/>
            <person name="Lipzen A."/>
            <person name="Lutzoni F."/>
            <person name="Magnuson J."/>
            <person name="Mondo S."/>
            <person name="Nolan M."/>
            <person name="Ohm R."/>
            <person name="Pangilinan J."/>
            <person name="Park H.-J."/>
            <person name="Ramirez L."/>
            <person name="Alfaro M."/>
            <person name="Sun H."/>
            <person name="Tritt A."/>
            <person name="Yoshinaga Y."/>
            <person name="Zwiers L.-H."/>
            <person name="Turgeon B."/>
            <person name="Goodwin S."/>
            <person name="Spatafora J."/>
            <person name="Crous P."/>
            <person name="Grigoriev I."/>
        </authorList>
    </citation>
    <scope>NUCLEOTIDE SEQUENCE</scope>
    <source>
        <strain evidence="19">ATCC 36951</strain>
    </source>
</reference>
<protein>
    <recommendedName>
        <fullName evidence="6">UDP-glucuronic acid decarboxylase 1</fullName>
        <ecNumber evidence="5">4.1.1.35</ecNumber>
    </recommendedName>
    <alternativeName>
        <fullName evidence="16">UDP-glucuronate decarboxylase 1</fullName>
    </alternativeName>
</protein>
<keyword evidence="9" id="KW-0735">Signal-anchor</keyword>
<keyword evidence="10" id="KW-1133">Transmembrane helix</keyword>
<evidence type="ECO:0000256" key="1">
    <source>
        <dbReference type="ARBA" id="ARBA00001911"/>
    </source>
</evidence>
<sequence>MTAGSDRSSRILVTGGAGFLGSYLVKSLLSTGHEVVVLDNGCLKNLEEVNSNPRLEIIQASVTSPFPSHIQASRIYHLACHASPKQFGLRPLEILETCYVGTKNALEAARKWNARILLASTSEVYGNPQVCPQPETYNGNVNCFGPRACYDEGKRVAEALAYAHREQSGVDVRIARIFNVYGPGMPASDGRVVCSFVDAAISSRDLVITGSGAASRCFQYVDDCVAGVRLLMESAWSQGPMNIGSETETTMAELAEIVLQRVAAQRHGRRSKIVYDGAVKDDPQRRRPDCSLAKRVLGWEPCVSLEDGTDRTVAWFLASDENDR</sequence>
<evidence type="ECO:0000256" key="4">
    <source>
        <dbReference type="ARBA" id="ARBA00007505"/>
    </source>
</evidence>
<dbReference type="GO" id="GO:0070403">
    <property type="term" value="F:NAD+ binding"/>
    <property type="evidence" value="ECO:0007669"/>
    <property type="project" value="InterPro"/>
</dbReference>
<dbReference type="InterPro" id="IPR016040">
    <property type="entry name" value="NAD(P)-bd_dom"/>
</dbReference>
<evidence type="ECO:0000256" key="6">
    <source>
        <dbReference type="ARBA" id="ARBA00018816"/>
    </source>
</evidence>